<protein>
    <recommendedName>
        <fullName evidence="6">Cadherin domain-containing protein</fullName>
    </recommendedName>
</protein>
<dbReference type="Gene3D" id="2.60.40.60">
    <property type="entry name" value="Cadherins"/>
    <property type="match status" value="3"/>
</dbReference>
<dbReference type="EMBL" id="JAWDGP010001473">
    <property type="protein sequence ID" value="KAK3791381.1"/>
    <property type="molecule type" value="Genomic_DNA"/>
</dbReference>
<dbReference type="GO" id="GO:0005509">
    <property type="term" value="F:calcium ion binding"/>
    <property type="evidence" value="ECO:0007669"/>
    <property type="project" value="UniProtKB-UniRule"/>
</dbReference>
<dbReference type="InterPro" id="IPR050174">
    <property type="entry name" value="Protocadherin/Cadherin-CA"/>
</dbReference>
<dbReference type="AlphaFoldDB" id="A0AAE1AQB9"/>
<evidence type="ECO:0000256" key="3">
    <source>
        <dbReference type="ARBA" id="ARBA00022989"/>
    </source>
</evidence>
<dbReference type="GO" id="GO:0005886">
    <property type="term" value="C:plasma membrane"/>
    <property type="evidence" value="ECO:0007669"/>
    <property type="project" value="TreeGrafter"/>
</dbReference>
<dbReference type="PRINTS" id="PR00205">
    <property type="entry name" value="CADHERIN"/>
</dbReference>
<evidence type="ECO:0000256" key="1">
    <source>
        <dbReference type="ARBA" id="ARBA00004167"/>
    </source>
</evidence>
<dbReference type="InterPro" id="IPR002126">
    <property type="entry name" value="Cadherin-like_dom"/>
</dbReference>
<evidence type="ECO:0000313" key="8">
    <source>
        <dbReference type="Proteomes" id="UP001283361"/>
    </source>
</evidence>
<dbReference type="Proteomes" id="UP001283361">
    <property type="component" value="Unassembled WGS sequence"/>
</dbReference>
<evidence type="ECO:0000259" key="6">
    <source>
        <dbReference type="PROSITE" id="PS50268"/>
    </source>
</evidence>
<comment type="subcellular location">
    <subcellularLocation>
        <location evidence="1">Membrane</location>
        <topology evidence="1">Single-pass membrane protein</topology>
    </subcellularLocation>
</comment>
<feature type="domain" description="Cadherin" evidence="6">
    <location>
        <begin position="263"/>
        <end position="372"/>
    </location>
</feature>
<keyword evidence="5" id="KW-0106">Calcium</keyword>
<evidence type="ECO:0000256" key="5">
    <source>
        <dbReference type="PROSITE-ProRule" id="PRU00043"/>
    </source>
</evidence>
<dbReference type="InterPro" id="IPR015919">
    <property type="entry name" value="Cadherin-like_sf"/>
</dbReference>
<evidence type="ECO:0000256" key="2">
    <source>
        <dbReference type="ARBA" id="ARBA00022692"/>
    </source>
</evidence>
<keyword evidence="4" id="KW-0325">Glycoprotein</keyword>
<keyword evidence="3" id="KW-1133">Transmembrane helix</keyword>
<dbReference type="CDD" id="cd11304">
    <property type="entry name" value="Cadherin_repeat"/>
    <property type="match status" value="3"/>
</dbReference>
<proteinExistence type="predicted"/>
<dbReference type="SMART" id="SM00112">
    <property type="entry name" value="CA"/>
    <property type="match status" value="3"/>
</dbReference>
<gene>
    <name evidence="7" type="ORF">RRG08_012563</name>
</gene>
<accession>A0AAE1AQB9</accession>
<evidence type="ECO:0000313" key="7">
    <source>
        <dbReference type="EMBL" id="KAK3791381.1"/>
    </source>
</evidence>
<keyword evidence="8" id="KW-1185">Reference proteome</keyword>
<comment type="caution">
    <text evidence="7">The sequence shown here is derived from an EMBL/GenBank/DDBJ whole genome shotgun (WGS) entry which is preliminary data.</text>
</comment>
<feature type="domain" description="Cadherin" evidence="6">
    <location>
        <begin position="45"/>
        <end position="157"/>
    </location>
</feature>
<organism evidence="7 8">
    <name type="scientific">Elysia crispata</name>
    <name type="common">lettuce slug</name>
    <dbReference type="NCBI Taxonomy" id="231223"/>
    <lineage>
        <taxon>Eukaryota</taxon>
        <taxon>Metazoa</taxon>
        <taxon>Spiralia</taxon>
        <taxon>Lophotrochozoa</taxon>
        <taxon>Mollusca</taxon>
        <taxon>Gastropoda</taxon>
        <taxon>Heterobranchia</taxon>
        <taxon>Euthyneura</taxon>
        <taxon>Panpulmonata</taxon>
        <taxon>Sacoglossa</taxon>
        <taxon>Placobranchoidea</taxon>
        <taxon>Plakobranchidae</taxon>
        <taxon>Elysia</taxon>
    </lineage>
</organism>
<dbReference type="SUPFAM" id="SSF49313">
    <property type="entry name" value="Cadherin-like"/>
    <property type="match status" value="3"/>
</dbReference>
<sequence length="400" mass="44079">MKTSRMRCRNFEFLKLLLAGTLTIVILNLPEAFASSSVRLLSRSRRAVTSVTVREDAAIGDTLFDLNDQDAAKPLNSYTFAVVNTTGVSKTIFEINDNKLKIRDASAQEPNKFDREAISTIIVNIEATKKDNPNAGQKVLITVEITLEDVNDEPPVIINPFPFQAVVTEDTSPGTVIYTVTATDADSSSDLFFSLEPGSSQGFRITPNNDDTANIVTTRTDGFSDTESPMQIQVSVEDRGVTPSQKITGTVYVTVGTLAPQFYMTSYEGQIYENSAQQIVQIKDKSVDLLIQVIKFQPNNELSFEVSDNKFEIILNAAEPNQISLRSKEAFDFEAVPFVPLTVTAKESDTNYQSTAQVTVTVIDENDSVPKFLGKSQYFEQVPENEGAGKEIFTGIILMI</sequence>
<dbReference type="PANTHER" id="PTHR24028">
    <property type="entry name" value="CADHERIN-87A"/>
    <property type="match status" value="1"/>
</dbReference>
<dbReference type="PANTHER" id="PTHR24028:SF328">
    <property type="entry name" value="CADHERIN-3"/>
    <property type="match status" value="1"/>
</dbReference>
<dbReference type="GO" id="GO:0007156">
    <property type="term" value="P:homophilic cell adhesion via plasma membrane adhesion molecules"/>
    <property type="evidence" value="ECO:0007669"/>
    <property type="project" value="InterPro"/>
</dbReference>
<dbReference type="PROSITE" id="PS50268">
    <property type="entry name" value="CADHERIN_2"/>
    <property type="match status" value="3"/>
</dbReference>
<name>A0AAE1AQB9_9GAST</name>
<feature type="domain" description="Cadherin" evidence="6">
    <location>
        <begin position="159"/>
        <end position="255"/>
    </location>
</feature>
<evidence type="ECO:0000256" key="4">
    <source>
        <dbReference type="ARBA" id="ARBA00023180"/>
    </source>
</evidence>
<reference evidence="7" key="1">
    <citation type="journal article" date="2023" name="G3 (Bethesda)">
        <title>A reference genome for the long-term kleptoplast-retaining sea slug Elysia crispata morphotype clarki.</title>
        <authorList>
            <person name="Eastman K.E."/>
            <person name="Pendleton A.L."/>
            <person name="Shaikh M.A."/>
            <person name="Suttiyut T."/>
            <person name="Ogas R."/>
            <person name="Tomko P."/>
            <person name="Gavelis G."/>
            <person name="Widhalm J.R."/>
            <person name="Wisecaver J.H."/>
        </authorList>
    </citation>
    <scope>NUCLEOTIDE SEQUENCE</scope>
    <source>
        <strain evidence="7">ECLA1</strain>
    </source>
</reference>
<keyword evidence="2" id="KW-0812">Transmembrane</keyword>
<keyword evidence="3" id="KW-0472">Membrane</keyword>
<dbReference type="Pfam" id="PF00028">
    <property type="entry name" value="Cadherin"/>
    <property type="match status" value="1"/>
</dbReference>